<dbReference type="Proteomes" id="UP000195897">
    <property type="component" value="Unassembled WGS sequence"/>
</dbReference>
<dbReference type="AlphaFoldDB" id="A0A1Y4LVS6"/>
<dbReference type="STRING" id="501571.GCA_900143195_01618"/>
<proteinExistence type="inferred from homology"/>
<reference evidence="4" key="2">
    <citation type="journal article" date="2018" name="BMC Genomics">
        <title>Whole genome sequencing and function prediction of 133 gut anaerobes isolated from chicken caecum in pure cultures.</title>
        <authorList>
            <person name="Medvecky M."/>
            <person name="Cejkova D."/>
            <person name="Polansky O."/>
            <person name="Karasova D."/>
            <person name="Kubasova T."/>
            <person name="Cizek A."/>
            <person name="Rychlik I."/>
        </authorList>
    </citation>
    <scope>NUCLEOTIDE SEQUENCE</scope>
    <source>
        <strain evidence="4">An179</strain>
        <strain evidence="3">An180</strain>
    </source>
</reference>
<dbReference type="PANTHER" id="PTHR43567:SF5">
    <property type="entry name" value="HYPOTHETICAL CYTOSOLIC PROTEIN"/>
    <property type="match status" value="1"/>
</dbReference>
<dbReference type="PANTHER" id="PTHR43567">
    <property type="entry name" value="FLAVOREDOXIN-RELATED-RELATED"/>
    <property type="match status" value="1"/>
</dbReference>
<dbReference type="EMBL" id="NFKK01000004">
    <property type="protein sequence ID" value="OUP53351.1"/>
    <property type="molecule type" value="Genomic_DNA"/>
</dbReference>
<protein>
    <submittedName>
        <fullName evidence="4">Flavin reductase</fullName>
    </submittedName>
</protein>
<dbReference type="InterPro" id="IPR002563">
    <property type="entry name" value="Flavin_Rdtase-like_dom"/>
</dbReference>
<evidence type="ECO:0000313" key="3">
    <source>
        <dbReference type="EMBL" id="OUP53351.1"/>
    </source>
</evidence>
<comment type="caution">
    <text evidence="4">The sequence shown here is derived from an EMBL/GenBank/DDBJ whole genome shotgun (WGS) entry which is preliminary data.</text>
</comment>
<evidence type="ECO:0000313" key="5">
    <source>
        <dbReference type="Proteomes" id="UP000195326"/>
    </source>
</evidence>
<organism evidence="4 5">
    <name type="scientific">Butyricicoccus pullicaecorum</name>
    <dbReference type="NCBI Taxonomy" id="501571"/>
    <lineage>
        <taxon>Bacteria</taxon>
        <taxon>Bacillati</taxon>
        <taxon>Bacillota</taxon>
        <taxon>Clostridia</taxon>
        <taxon>Eubacteriales</taxon>
        <taxon>Butyricicoccaceae</taxon>
        <taxon>Butyricicoccus</taxon>
    </lineage>
</organism>
<dbReference type="InterPro" id="IPR052174">
    <property type="entry name" value="Flavoredoxin"/>
</dbReference>
<dbReference type="InterPro" id="IPR012349">
    <property type="entry name" value="Split_barrel_FMN-bd"/>
</dbReference>
<evidence type="ECO:0000313" key="4">
    <source>
        <dbReference type="EMBL" id="OUP60010.1"/>
    </source>
</evidence>
<comment type="similarity">
    <text evidence="1">Belongs to the flavoredoxin family.</text>
</comment>
<dbReference type="SUPFAM" id="SSF50475">
    <property type="entry name" value="FMN-binding split barrel"/>
    <property type="match status" value="1"/>
</dbReference>
<gene>
    <name evidence="4" type="ORF">B5F15_04120</name>
    <name evidence="3" type="ORF">B5F17_04930</name>
</gene>
<evidence type="ECO:0000313" key="6">
    <source>
        <dbReference type="Proteomes" id="UP000195897"/>
    </source>
</evidence>
<dbReference type="GO" id="GO:0010181">
    <property type="term" value="F:FMN binding"/>
    <property type="evidence" value="ECO:0007669"/>
    <property type="project" value="InterPro"/>
</dbReference>
<dbReference type="EMBL" id="NFKL01000004">
    <property type="protein sequence ID" value="OUP60010.1"/>
    <property type="molecule type" value="Genomic_DNA"/>
</dbReference>
<sequence>MSLKKIDASTLTFNPFEKLSKQWALVGAGSMDKFNMMTVSWGAVGVIWGKPSVTAYIRQTRYTKEFVDSSDTFTLTFLKDGNRDALNVLGSKSGRDMDKMKDSGLTPIEVDGEVMFEEAELVLVCRKRFVQDMPKENFVNQETLDKWYADQNYHTMYIGEIVAAYAAE</sequence>
<dbReference type="GO" id="GO:0016646">
    <property type="term" value="F:oxidoreductase activity, acting on the CH-NH group of donors, NAD or NADP as acceptor"/>
    <property type="evidence" value="ECO:0007669"/>
    <property type="project" value="UniProtKB-ARBA"/>
</dbReference>
<dbReference type="Proteomes" id="UP000195326">
    <property type="component" value="Unassembled WGS sequence"/>
</dbReference>
<reference evidence="5 6" key="1">
    <citation type="submission" date="2017-04" db="EMBL/GenBank/DDBJ databases">
        <title>Function of individual gut microbiota members based on whole genome sequencing of pure cultures obtained from chicken caecum.</title>
        <authorList>
            <person name="Medvecky M."/>
            <person name="Cejkova D."/>
            <person name="Polansky O."/>
            <person name="Karasova D."/>
            <person name="Kubasova T."/>
            <person name="Cizek A."/>
            <person name="Rychlik I."/>
        </authorList>
    </citation>
    <scope>NUCLEOTIDE SEQUENCE [LARGE SCALE GENOMIC DNA]</scope>
    <source>
        <strain evidence="5">An179</strain>
        <strain evidence="6">An180</strain>
    </source>
</reference>
<name>A0A1Y4LVS6_9FIRM</name>
<accession>A0A1Y4LVS6</accession>
<dbReference type="RefSeq" id="WP_016148908.1">
    <property type="nucleotide sequence ID" value="NZ_CABKSA010000003.1"/>
</dbReference>
<evidence type="ECO:0000256" key="1">
    <source>
        <dbReference type="ARBA" id="ARBA00038054"/>
    </source>
</evidence>
<evidence type="ECO:0000259" key="2">
    <source>
        <dbReference type="Pfam" id="PF01613"/>
    </source>
</evidence>
<feature type="domain" description="Flavin reductase like" evidence="2">
    <location>
        <begin position="19"/>
        <end position="166"/>
    </location>
</feature>
<dbReference type="Gene3D" id="2.30.110.10">
    <property type="entry name" value="Electron Transport, Fmn-binding Protein, Chain A"/>
    <property type="match status" value="1"/>
</dbReference>
<dbReference type="Pfam" id="PF01613">
    <property type="entry name" value="Flavin_Reduct"/>
    <property type="match status" value="1"/>
</dbReference>